<proteinExistence type="predicted"/>
<protein>
    <submittedName>
        <fullName evidence="1">Transcriptional regulator</fullName>
    </submittedName>
</protein>
<evidence type="ECO:0000313" key="1">
    <source>
        <dbReference type="EMBL" id="OAI13278.1"/>
    </source>
</evidence>
<sequence>MSDHCPFAARLKDQYWAYQLLKRKLRTKLASRVIKTLRPKELCNLYFSMHRESPVAGLVPSIMAMPQSRESFLYMALFASIYRSACSGAIRAEIDLNAMVFAWDTFCAFYPNHIQERRPFGRIRPANFDEAWIIIEALKDGLAELPYCTTCHTPYLVIHGCKYQQVCQMCVLNQIPKSIAINEELILGTVRPSYLVP</sequence>
<dbReference type="RefSeq" id="WP_064031268.1">
    <property type="nucleotide sequence ID" value="NZ_LUUK01000212.1"/>
</dbReference>
<comment type="caution">
    <text evidence="1">The sequence shown here is derived from an EMBL/GenBank/DDBJ whole genome shotgun (WGS) entry which is preliminary data.</text>
</comment>
<gene>
    <name evidence="1" type="ORF">A1355_13680</name>
</gene>
<dbReference type="Proteomes" id="UP000077628">
    <property type="component" value="Unassembled WGS sequence"/>
</dbReference>
<evidence type="ECO:0000313" key="2">
    <source>
        <dbReference type="Proteomes" id="UP000077628"/>
    </source>
</evidence>
<reference evidence="2" key="1">
    <citation type="submission" date="2016-03" db="EMBL/GenBank/DDBJ databases">
        <authorList>
            <person name="Heylen K."/>
            <person name="De Vos P."/>
            <person name="Vekeman B."/>
        </authorList>
    </citation>
    <scope>NUCLEOTIDE SEQUENCE [LARGE SCALE GENOMIC DNA]</scope>
    <source>
        <strain evidence="2">R-45383</strain>
    </source>
</reference>
<accession>A0A177N5I3</accession>
<dbReference type="OrthoDB" id="9108668at2"/>
<dbReference type="EMBL" id="LUUK01000212">
    <property type="protein sequence ID" value="OAI13278.1"/>
    <property type="molecule type" value="Genomic_DNA"/>
</dbReference>
<keyword evidence="2" id="KW-1185">Reference proteome</keyword>
<dbReference type="STRING" id="702114.A1355_13680"/>
<organism evidence="1 2">
    <name type="scientific">Methylomonas koyamae</name>
    <dbReference type="NCBI Taxonomy" id="702114"/>
    <lineage>
        <taxon>Bacteria</taxon>
        <taxon>Pseudomonadati</taxon>
        <taxon>Pseudomonadota</taxon>
        <taxon>Gammaproteobacteria</taxon>
        <taxon>Methylococcales</taxon>
        <taxon>Methylococcaceae</taxon>
        <taxon>Methylomonas</taxon>
    </lineage>
</organism>
<dbReference type="SUPFAM" id="SSF160930">
    <property type="entry name" value="FlhC-like"/>
    <property type="match status" value="1"/>
</dbReference>
<dbReference type="AlphaFoldDB" id="A0A177N5I3"/>
<name>A0A177N5I3_9GAMM</name>